<dbReference type="GO" id="GO:0006400">
    <property type="term" value="P:tRNA modification"/>
    <property type="evidence" value="ECO:0007669"/>
    <property type="project" value="TreeGrafter"/>
</dbReference>
<gene>
    <name evidence="10" type="primary">miaA</name>
    <name evidence="14" type="ORF">DPQ25_13385</name>
</gene>
<feature type="site" description="Interaction with substrate tRNA" evidence="10">
    <location>
        <position position="126"/>
    </location>
</feature>
<feature type="region of interest" description="Interaction with substrate tRNA" evidence="10">
    <location>
        <begin position="37"/>
        <end position="40"/>
    </location>
</feature>
<dbReference type="InterPro" id="IPR027417">
    <property type="entry name" value="P-loop_NTPase"/>
</dbReference>
<keyword evidence="5 10" id="KW-0819">tRNA processing</keyword>
<keyword evidence="4 10" id="KW-0808">Transferase</keyword>
<comment type="cofactor">
    <cofactor evidence="1 10">
        <name>Mg(2+)</name>
        <dbReference type="ChEBI" id="CHEBI:18420"/>
    </cofactor>
</comment>
<dbReference type="AlphaFoldDB" id="A0A328UG59"/>
<evidence type="ECO:0000313" key="15">
    <source>
        <dbReference type="Proteomes" id="UP000249377"/>
    </source>
</evidence>
<keyword evidence="8 10" id="KW-0460">Magnesium</keyword>
<evidence type="ECO:0000256" key="12">
    <source>
        <dbReference type="RuleBase" id="RU003784"/>
    </source>
</evidence>
<evidence type="ECO:0000256" key="9">
    <source>
        <dbReference type="ARBA" id="ARBA00049563"/>
    </source>
</evidence>
<comment type="subunit">
    <text evidence="10">Monomer.</text>
</comment>
<dbReference type="InterPro" id="IPR018022">
    <property type="entry name" value="IPT"/>
</dbReference>
<proteinExistence type="inferred from homology"/>
<dbReference type="RefSeq" id="WP_112333687.1">
    <property type="nucleotide sequence ID" value="NZ_JADPHD010000014.1"/>
</dbReference>
<accession>A0A328UG59</accession>
<dbReference type="GO" id="GO:0005524">
    <property type="term" value="F:ATP binding"/>
    <property type="evidence" value="ECO:0007669"/>
    <property type="project" value="UniProtKB-UniRule"/>
</dbReference>
<comment type="caution">
    <text evidence="14">The sequence shown here is derived from an EMBL/GenBank/DDBJ whole genome shotgun (WGS) entry which is preliminary data.</text>
</comment>
<evidence type="ECO:0000313" key="14">
    <source>
        <dbReference type="EMBL" id="RAQ22202.1"/>
    </source>
</evidence>
<evidence type="ECO:0000256" key="6">
    <source>
        <dbReference type="ARBA" id="ARBA00022741"/>
    </source>
</evidence>
<comment type="similarity">
    <text evidence="3 10 13">Belongs to the IPP transferase family.</text>
</comment>
<keyword evidence="15" id="KW-1185">Reference proteome</keyword>
<dbReference type="GO" id="GO:0052381">
    <property type="term" value="F:tRNA dimethylallyltransferase activity"/>
    <property type="evidence" value="ECO:0007669"/>
    <property type="project" value="UniProtKB-UniRule"/>
</dbReference>
<evidence type="ECO:0000256" key="7">
    <source>
        <dbReference type="ARBA" id="ARBA00022840"/>
    </source>
</evidence>
<evidence type="ECO:0000256" key="1">
    <source>
        <dbReference type="ARBA" id="ARBA00001946"/>
    </source>
</evidence>
<organism evidence="14 15">
    <name type="scientific">Hydrogeniiclostridium mannosilyticum</name>
    <dbReference type="NCBI Taxonomy" id="2764322"/>
    <lineage>
        <taxon>Bacteria</taxon>
        <taxon>Bacillati</taxon>
        <taxon>Bacillota</taxon>
        <taxon>Clostridia</taxon>
        <taxon>Eubacteriales</taxon>
        <taxon>Acutalibacteraceae</taxon>
        <taxon>Hydrogeniiclostridium</taxon>
    </lineage>
</organism>
<dbReference type="Pfam" id="PF01715">
    <property type="entry name" value="IPPT"/>
    <property type="match status" value="1"/>
</dbReference>
<evidence type="ECO:0000256" key="5">
    <source>
        <dbReference type="ARBA" id="ARBA00022694"/>
    </source>
</evidence>
<feature type="binding site" evidence="10">
    <location>
        <begin position="12"/>
        <end position="19"/>
    </location>
    <ligand>
        <name>ATP</name>
        <dbReference type="ChEBI" id="CHEBI:30616"/>
    </ligand>
</feature>
<evidence type="ECO:0000256" key="3">
    <source>
        <dbReference type="ARBA" id="ARBA00005842"/>
    </source>
</evidence>
<dbReference type="PANTHER" id="PTHR11088">
    <property type="entry name" value="TRNA DIMETHYLALLYLTRANSFERASE"/>
    <property type="match status" value="1"/>
</dbReference>
<dbReference type="SUPFAM" id="SSF52540">
    <property type="entry name" value="P-loop containing nucleoside triphosphate hydrolases"/>
    <property type="match status" value="1"/>
</dbReference>
<keyword evidence="7 10" id="KW-0067">ATP-binding</keyword>
<comment type="caution">
    <text evidence="10">Lacks conserved residue(s) required for the propagation of feature annotation.</text>
</comment>
<keyword evidence="6 10" id="KW-0547">Nucleotide-binding</keyword>
<evidence type="ECO:0000256" key="8">
    <source>
        <dbReference type="ARBA" id="ARBA00022842"/>
    </source>
</evidence>
<feature type="site" description="Interaction with substrate tRNA" evidence="10">
    <location>
        <position position="103"/>
    </location>
</feature>
<evidence type="ECO:0000256" key="2">
    <source>
        <dbReference type="ARBA" id="ARBA00003213"/>
    </source>
</evidence>
<dbReference type="Gene3D" id="1.10.20.140">
    <property type="match status" value="1"/>
</dbReference>
<reference evidence="14 15" key="1">
    <citation type="submission" date="2018-06" db="EMBL/GenBank/DDBJ databases">
        <title>Noncontiguous genome sequence of Ruminococcaceae bacterium ASD2818.</title>
        <authorList>
            <person name="Chaplin A.V."/>
            <person name="Sokolova S.R."/>
            <person name="Kochetkova T.O."/>
            <person name="Goltsov A.Y."/>
            <person name="Trofimov D.Y."/>
            <person name="Efimov B.A."/>
        </authorList>
    </citation>
    <scope>NUCLEOTIDE SEQUENCE [LARGE SCALE GENOMIC DNA]</scope>
    <source>
        <strain evidence="14 15">ASD2818</strain>
    </source>
</reference>
<dbReference type="Gene3D" id="3.40.50.300">
    <property type="entry name" value="P-loop containing nucleotide triphosphate hydrolases"/>
    <property type="match status" value="1"/>
</dbReference>
<comment type="function">
    <text evidence="2 10 12">Catalyzes the transfer of a dimethylallyl group onto the adenine at position 37 in tRNAs that read codons beginning with uridine, leading to the formation of N6-(dimethylallyl)adenosine (i(6)A).</text>
</comment>
<feature type="binding site" evidence="10">
    <location>
        <begin position="14"/>
        <end position="19"/>
    </location>
    <ligand>
        <name>substrate</name>
    </ligand>
</feature>
<protein>
    <recommendedName>
        <fullName evidence="10">tRNA dimethylallyltransferase</fullName>
        <ecNumber evidence="10">2.5.1.75</ecNumber>
    </recommendedName>
    <alternativeName>
        <fullName evidence="10">Dimethylallyl diphosphate:tRNA dimethylallyltransferase</fullName>
        <shortName evidence="10">DMAPP:tRNA dimethylallyltransferase</shortName>
        <shortName evidence="10">DMATase</shortName>
    </alternativeName>
    <alternativeName>
        <fullName evidence="10">Isopentenyl-diphosphate:tRNA isopentenyltransferase</fullName>
        <shortName evidence="10">IPP transferase</shortName>
        <shortName evidence="10">IPPT</shortName>
        <shortName evidence="10">IPTase</shortName>
    </alternativeName>
</protein>
<dbReference type="EC" id="2.5.1.75" evidence="10"/>
<dbReference type="PANTHER" id="PTHR11088:SF60">
    <property type="entry name" value="TRNA DIMETHYLALLYLTRANSFERASE"/>
    <property type="match status" value="1"/>
</dbReference>
<dbReference type="InterPro" id="IPR039657">
    <property type="entry name" value="Dimethylallyltransferase"/>
</dbReference>
<dbReference type="HAMAP" id="MF_00185">
    <property type="entry name" value="IPP_trans"/>
    <property type="match status" value="1"/>
</dbReference>
<comment type="catalytic activity">
    <reaction evidence="9 10 11">
        <text>adenosine(37) in tRNA + dimethylallyl diphosphate = N(6)-dimethylallyladenosine(37) in tRNA + diphosphate</text>
        <dbReference type="Rhea" id="RHEA:26482"/>
        <dbReference type="Rhea" id="RHEA-COMP:10162"/>
        <dbReference type="Rhea" id="RHEA-COMP:10375"/>
        <dbReference type="ChEBI" id="CHEBI:33019"/>
        <dbReference type="ChEBI" id="CHEBI:57623"/>
        <dbReference type="ChEBI" id="CHEBI:74411"/>
        <dbReference type="ChEBI" id="CHEBI:74415"/>
        <dbReference type="EC" id="2.5.1.75"/>
    </reaction>
</comment>
<evidence type="ECO:0000256" key="10">
    <source>
        <dbReference type="HAMAP-Rule" id="MF_00185"/>
    </source>
</evidence>
<evidence type="ECO:0000256" key="4">
    <source>
        <dbReference type="ARBA" id="ARBA00022679"/>
    </source>
</evidence>
<dbReference type="Proteomes" id="UP000249377">
    <property type="component" value="Unassembled WGS sequence"/>
</dbReference>
<evidence type="ECO:0000256" key="11">
    <source>
        <dbReference type="RuleBase" id="RU003783"/>
    </source>
</evidence>
<dbReference type="NCBIfam" id="TIGR00174">
    <property type="entry name" value="miaA"/>
    <property type="match status" value="1"/>
</dbReference>
<evidence type="ECO:0000256" key="13">
    <source>
        <dbReference type="RuleBase" id="RU003785"/>
    </source>
</evidence>
<name>A0A328UG59_9FIRM</name>
<dbReference type="EMBL" id="QLYR01000014">
    <property type="protein sequence ID" value="RAQ22202.1"/>
    <property type="molecule type" value="Genomic_DNA"/>
</dbReference>
<sequence>MNGKIPVVAVVGPTASGKSALAVELALRFNGEVVSADSMQIYRNVPVGTAQPSEPEKKGIPHHMVAFQNLDEPFSVADYVERAAQCIAGIDSRGKLPILAGGTGLYVRSLLENIQFSEQESNPELRRQLTERANQEGAESLWKELENLDPACAKQVDSGNIKRVVRALELYYTTGMQLEERLALSRSVPSPYLPFKIGLNFRNRASLYERIDRRVDWMLEHGLLEEAEQVLRLPPEITARQAIGYKEFDAYFSGEQTLRQAAECLKRESRRYAKRQLTWFRREKELHWLYVDDFTAPEALFEQAAREVKSFFGTLDTKKEAQVNE</sequence>